<feature type="region of interest" description="Disordered" evidence="1">
    <location>
        <begin position="42"/>
        <end position="75"/>
    </location>
</feature>
<dbReference type="AlphaFoldDB" id="A0AAD2HRQ6"/>
<gene>
    <name evidence="2" type="ORF">MYCIT1_LOCUS28635</name>
</gene>
<accession>A0AAD2HRQ6</accession>
<name>A0AAD2HRQ6_9AGAR</name>
<organism evidence="2 3">
    <name type="scientific">Mycena citricolor</name>
    <dbReference type="NCBI Taxonomy" id="2018698"/>
    <lineage>
        <taxon>Eukaryota</taxon>
        <taxon>Fungi</taxon>
        <taxon>Dikarya</taxon>
        <taxon>Basidiomycota</taxon>
        <taxon>Agaricomycotina</taxon>
        <taxon>Agaricomycetes</taxon>
        <taxon>Agaricomycetidae</taxon>
        <taxon>Agaricales</taxon>
        <taxon>Marasmiineae</taxon>
        <taxon>Mycenaceae</taxon>
        <taxon>Mycena</taxon>
    </lineage>
</organism>
<proteinExistence type="predicted"/>
<keyword evidence="3" id="KW-1185">Reference proteome</keyword>
<evidence type="ECO:0000256" key="1">
    <source>
        <dbReference type="SAM" id="MobiDB-lite"/>
    </source>
</evidence>
<reference evidence="2" key="1">
    <citation type="submission" date="2023-11" db="EMBL/GenBank/DDBJ databases">
        <authorList>
            <person name="De Vega J J."/>
            <person name="De Vega J J."/>
        </authorList>
    </citation>
    <scope>NUCLEOTIDE SEQUENCE</scope>
</reference>
<sequence length="150" mass="16735">MMRRQHRRHPADTSRPWTRCAREETWIWRQCRWGDVGSTDGDVGSMAKTGSGDGLRTITETDSGGSTRLLPAQRNSKHPSLRVRLFFLLSTSKRCRRFGMSAGPTARKHKRLRHALAVFTRPRAADAGAPAPGGARGRCTVDAGCGRHRW</sequence>
<dbReference type="EMBL" id="CAVNYO010000432">
    <property type="protein sequence ID" value="CAK5278927.1"/>
    <property type="molecule type" value="Genomic_DNA"/>
</dbReference>
<evidence type="ECO:0000313" key="2">
    <source>
        <dbReference type="EMBL" id="CAK5278927.1"/>
    </source>
</evidence>
<evidence type="ECO:0000313" key="3">
    <source>
        <dbReference type="Proteomes" id="UP001295794"/>
    </source>
</evidence>
<comment type="caution">
    <text evidence="2">The sequence shown here is derived from an EMBL/GenBank/DDBJ whole genome shotgun (WGS) entry which is preliminary data.</text>
</comment>
<protein>
    <submittedName>
        <fullName evidence="2">Uncharacterized protein</fullName>
    </submittedName>
</protein>
<dbReference type="Proteomes" id="UP001295794">
    <property type="component" value="Unassembled WGS sequence"/>
</dbReference>